<gene>
    <name evidence="2" type="ORF">ACFP3H_02665</name>
</gene>
<comment type="caution">
    <text evidence="2">The sequence shown here is derived from an EMBL/GenBank/DDBJ whole genome shotgun (WGS) entry which is preliminary data.</text>
</comment>
<proteinExistence type="predicted"/>
<organism evidence="2 3">
    <name type="scientific">Nocardia lasii</name>
    <dbReference type="NCBI Taxonomy" id="1616107"/>
    <lineage>
        <taxon>Bacteria</taxon>
        <taxon>Bacillati</taxon>
        <taxon>Actinomycetota</taxon>
        <taxon>Actinomycetes</taxon>
        <taxon>Mycobacteriales</taxon>
        <taxon>Nocardiaceae</taxon>
        <taxon>Nocardia</taxon>
    </lineage>
</organism>
<keyword evidence="3" id="KW-1185">Reference proteome</keyword>
<name>A0ABW1JLU8_9NOCA</name>
<evidence type="ECO:0000313" key="3">
    <source>
        <dbReference type="Proteomes" id="UP001596223"/>
    </source>
</evidence>
<feature type="region of interest" description="Disordered" evidence="1">
    <location>
        <begin position="36"/>
        <end position="65"/>
    </location>
</feature>
<reference evidence="3" key="1">
    <citation type="journal article" date="2019" name="Int. J. Syst. Evol. Microbiol.">
        <title>The Global Catalogue of Microorganisms (GCM) 10K type strain sequencing project: providing services to taxonomists for standard genome sequencing and annotation.</title>
        <authorList>
            <consortium name="The Broad Institute Genomics Platform"/>
            <consortium name="The Broad Institute Genome Sequencing Center for Infectious Disease"/>
            <person name="Wu L."/>
            <person name="Ma J."/>
        </authorList>
    </citation>
    <scope>NUCLEOTIDE SEQUENCE [LARGE SCALE GENOMIC DNA]</scope>
    <source>
        <strain evidence="3">CCUG 36956</strain>
    </source>
</reference>
<evidence type="ECO:0000256" key="1">
    <source>
        <dbReference type="SAM" id="MobiDB-lite"/>
    </source>
</evidence>
<accession>A0ABW1JLU8</accession>
<evidence type="ECO:0000313" key="2">
    <source>
        <dbReference type="EMBL" id="MFC6009942.1"/>
    </source>
</evidence>
<sequence length="65" mass="7242">MSIEQRVATIGLVEFGGGDRVSEPPIVRLARDFQDPARHRDGDPVSGQLTNERVHHFPGRFACDK</sequence>
<dbReference type="Proteomes" id="UP001596223">
    <property type="component" value="Unassembled WGS sequence"/>
</dbReference>
<dbReference type="EMBL" id="JBHSQN010000001">
    <property type="protein sequence ID" value="MFC6009942.1"/>
    <property type="molecule type" value="Genomic_DNA"/>
</dbReference>
<dbReference type="RefSeq" id="WP_378598939.1">
    <property type="nucleotide sequence ID" value="NZ_JBHSQN010000001.1"/>
</dbReference>
<protein>
    <submittedName>
        <fullName evidence="2">Uncharacterized protein</fullName>
    </submittedName>
</protein>